<dbReference type="InterPro" id="IPR007263">
    <property type="entry name" value="DCC1-like"/>
</dbReference>
<dbReference type="EMBL" id="RQGC01000001">
    <property type="protein sequence ID" value="TGL43207.1"/>
    <property type="molecule type" value="Genomic_DNA"/>
</dbReference>
<comment type="caution">
    <text evidence="2">The sequence shown here is derived from an EMBL/GenBank/DDBJ whole genome shotgun (WGS) entry which is preliminary data.</text>
</comment>
<dbReference type="AlphaFoldDB" id="A0A5F1ZYY7"/>
<keyword evidence="1" id="KW-0472">Membrane</keyword>
<organism evidence="2 5">
    <name type="scientific">Leptospira langatensis</name>
    <dbReference type="NCBI Taxonomy" id="2484983"/>
    <lineage>
        <taxon>Bacteria</taxon>
        <taxon>Pseudomonadati</taxon>
        <taxon>Spirochaetota</taxon>
        <taxon>Spirochaetia</taxon>
        <taxon>Leptospirales</taxon>
        <taxon>Leptospiraceae</taxon>
        <taxon>Leptospira</taxon>
    </lineage>
</organism>
<evidence type="ECO:0000313" key="5">
    <source>
        <dbReference type="Proteomes" id="UP000297946"/>
    </source>
</evidence>
<protein>
    <submittedName>
        <fullName evidence="2">DUF393 domain-containing protein</fullName>
    </submittedName>
</protein>
<dbReference type="RefSeq" id="WP_135642041.1">
    <property type="nucleotide sequence ID" value="NZ_RQER01000011.1"/>
</dbReference>
<dbReference type="Proteomes" id="UP000297273">
    <property type="component" value="Unassembled WGS sequence"/>
</dbReference>
<name>A0A5F1ZYY7_9LEPT</name>
<dbReference type="GO" id="GO:0015035">
    <property type="term" value="F:protein-disulfide reductase activity"/>
    <property type="evidence" value="ECO:0007669"/>
    <property type="project" value="InterPro"/>
</dbReference>
<dbReference type="OrthoDB" id="9813713at2"/>
<keyword evidence="1" id="KW-0812">Transmembrane</keyword>
<keyword evidence="4" id="KW-1185">Reference proteome</keyword>
<sequence length="115" mass="13246">MKQNVFLYDGDCSFCTDLALKLSQRSMDQEIRFLSFRNLSTEELKAIHPGLDPSVAQGNVQYVLGNMRYPGFFAVRRLSHSLRGWRWLSPLLYLPLVPILGMMVMSLLKSFKTRS</sequence>
<feature type="transmembrane region" description="Helical" evidence="1">
    <location>
        <begin position="87"/>
        <end position="108"/>
    </location>
</feature>
<reference evidence="3" key="1">
    <citation type="submission" date="2018-10" db="EMBL/GenBank/DDBJ databases">
        <authorList>
            <person name="Vincent A.T."/>
            <person name="Schiettekatte O."/>
            <person name="Bourhy P."/>
            <person name="Veyrier F.J."/>
            <person name="Picardeau M."/>
        </authorList>
    </citation>
    <scope>NUCLEOTIDE SEQUENCE</scope>
    <source>
        <strain evidence="3">201702690</strain>
    </source>
</reference>
<evidence type="ECO:0000313" key="3">
    <source>
        <dbReference type="EMBL" id="TGL43207.1"/>
    </source>
</evidence>
<evidence type="ECO:0000313" key="2">
    <source>
        <dbReference type="EMBL" id="TGJ98293.1"/>
    </source>
</evidence>
<reference evidence="2 5" key="2">
    <citation type="journal article" date="2019" name="PLoS Negl. Trop. Dis.">
        <title>Revisiting the worldwide diversity of Leptospira species in the environment.</title>
        <authorList>
            <person name="Vincent A.T."/>
            <person name="Schiettekatte O."/>
            <person name="Bourhy P."/>
            <person name="Veyrier F.J."/>
            <person name="Picardeau M."/>
        </authorList>
    </citation>
    <scope>NUCLEOTIDE SEQUENCE [LARGE SCALE GENOMIC DNA]</scope>
    <source>
        <strain evidence="3">201702690</strain>
        <strain evidence="2 5">SSW18</strain>
    </source>
</reference>
<accession>A0A5F1ZYY7</accession>
<proteinExistence type="predicted"/>
<evidence type="ECO:0000256" key="1">
    <source>
        <dbReference type="SAM" id="Phobius"/>
    </source>
</evidence>
<gene>
    <name evidence="2" type="ORF">EHO57_16900</name>
    <name evidence="3" type="ORF">EHQ53_00755</name>
</gene>
<dbReference type="EMBL" id="RQER01000011">
    <property type="protein sequence ID" value="TGJ98293.1"/>
    <property type="molecule type" value="Genomic_DNA"/>
</dbReference>
<evidence type="ECO:0000313" key="4">
    <source>
        <dbReference type="Proteomes" id="UP000297273"/>
    </source>
</evidence>
<keyword evidence="1" id="KW-1133">Transmembrane helix</keyword>
<dbReference type="Pfam" id="PF04134">
    <property type="entry name" value="DCC1-like"/>
    <property type="match status" value="1"/>
</dbReference>
<dbReference type="Proteomes" id="UP000297946">
    <property type="component" value="Unassembled WGS sequence"/>
</dbReference>